<gene>
    <name evidence="2" type="ORF">UX05_C0003G0002</name>
</gene>
<keyword evidence="1" id="KW-1133">Transmembrane helix</keyword>
<dbReference type="AlphaFoldDB" id="A0A0G1PCP3"/>
<sequence>MTRKTLVVIVVAVSFFLVVSFIFGYLYFLGKEKPALEKLGNREIYVTSEIPGLSLTKVDTKGLERLWFDSKGNILKSIDTSLLPVEANQGLLVPDRIQIILSEPKGVQFVDEPTFGQAHLADGYAVTISGNTLQISILGLGLGYSQKQNLEILNSTINMRLIKAAKYLQKTEGERSLEWREKVINEFRKMADRKRWIVELSYE</sequence>
<accession>A0A0G1PCP3</accession>
<protein>
    <submittedName>
        <fullName evidence="2">Uncharacterized protein</fullName>
    </submittedName>
</protein>
<evidence type="ECO:0000313" key="3">
    <source>
        <dbReference type="Proteomes" id="UP000034264"/>
    </source>
</evidence>
<dbReference type="EMBL" id="LCKS01000003">
    <property type="protein sequence ID" value="KKU03163.1"/>
    <property type="molecule type" value="Genomic_DNA"/>
</dbReference>
<keyword evidence="1" id="KW-0472">Membrane</keyword>
<comment type="caution">
    <text evidence="2">The sequence shown here is derived from an EMBL/GenBank/DDBJ whole genome shotgun (WGS) entry which is preliminary data.</text>
</comment>
<organism evidence="2 3">
    <name type="scientific">Candidatus Amesbacteria bacterium GW2011_GWC2_45_19</name>
    <dbReference type="NCBI Taxonomy" id="1618366"/>
    <lineage>
        <taxon>Bacteria</taxon>
        <taxon>Candidatus Amesiibacteriota</taxon>
    </lineage>
</organism>
<feature type="transmembrane region" description="Helical" evidence="1">
    <location>
        <begin position="6"/>
        <end position="28"/>
    </location>
</feature>
<proteinExistence type="predicted"/>
<dbReference type="Proteomes" id="UP000034264">
    <property type="component" value="Unassembled WGS sequence"/>
</dbReference>
<name>A0A0G1PCP3_9BACT</name>
<evidence type="ECO:0000313" key="2">
    <source>
        <dbReference type="EMBL" id="KKU03163.1"/>
    </source>
</evidence>
<keyword evidence="1" id="KW-0812">Transmembrane</keyword>
<evidence type="ECO:0000256" key="1">
    <source>
        <dbReference type="SAM" id="Phobius"/>
    </source>
</evidence>
<reference evidence="2 3" key="1">
    <citation type="journal article" date="2015" name="Nature">
        <title>rRNA introns, odd ribosomes, and small enigmatic genomes across a large radiation of phyla.</title>
        <authorList>
            <person name="Brown C.T."/>
            <person name="Hug L.A."/>
            <person name="Thomas B.C."/>
            <person name="Sharon I."/>
            <person name="Castelle C.J."/>
            <person name="Singh A."/>
            <person name="Wilkins M.J."/>
            <person name="Williams K.H."/>
            <person name="Banfield J.F."/>
        </authorList>
    </citation>
    <scope>NUCLEOTIDE SEQUENCE [LARGE SCALE GENOMIC DNA]</scope>
</reference>